<gene>
    <name evidence="17" type="primary">pcrA_2</name>
    <name evidence="17" type="ORF">G3RUM_00550</name>
</gene>
<comment type="caution">
    <text evidence="17">The sequence shown here is derived from an EMBL/GenBank/DDBJ whole genome shotgun (WGS) entry which is preliminary data.</text>
</comment>
<dbReference type="Proteomes" id="UP001191019">
    <property type="component" value="Unassembled WGS sequence"/>
</dbReference>
<evidence type="ECO:0000256" key="9">
    <source>
        <dbReference type="ARBA" id="ARBA00023204"/>
    </source>
</evidence>
<evidence type="ECO:0000313" key="17">
    <source>
        <dbReference type="EMBL" id="RYC74397.1"/>
    </source>
</evidence>
<evidence type="ECO:0000256" key="5">
    <source>
        <dbReference type="ARBA" id="ARBA00022806"/>
    </source>
</evidence>
<comment type="catalytic activity">
    <reaction evidence="11">
        <text>Couples ATP hydrolysis with the unwinding of duplex DNA by translocating in the 3'-5' direction.</text>
        <dbReference type="EC" id="5.6.2.4"/>
    </reaction>
</comment>
<feature type="domain" description="UvrD-like helicase C-terminal" evidence="16">
    <location>
        <begin position="388"/>
        <end position="674"/>
    </location>
</feature>
<dbReference type="GO" id="GO:0003678">
    <property type="term" value="F:DNA helicase activity"/>
    <property type="evidence" value="ECO:0007669"/>
    <property type="project" value="UniProtKB-EC"/>
</dbReference>
<keyword evidence="2 14" id="KW-0547">Nucleotide-binding</keyword>
<dbReference type="InterPro" id="IPR000212">
    <property type="entry name" value="DNA_helicase_UvrD/REP"/>
</dbReference>
<keyword evidence="5 14" id="KW-0347">Helicase</keyword>
<evidence type="ECO:0000256" key="10">
    <source>
        <dbReference type="ARBA" id="ARBA00023235"/>
    </source>
</evidence>
<evidence type="ECO:0000256" key="12">
    <source>
        <dbReference type="ARBA" id="ARBA00034808"/>
    </source>
</evidence>
<feature type="binding site" evidence="14">
    <location>
        <begin position="22"/>
        <end position="29"/>
    </location>
    <ligand>
        <name>ATP</name>
        <dbReference type="ChEBI" id="CHEBI:30616"/>
    </ligand>
</feature>
<dbReference type="Gene3D" id="3.90.320.10">
    <property type="match status" value="1"/>
</dbReference>
<evidence type="ECO:0000256" key="14">
    <source>
        <dbReference type="PROSITE-ProRule" id="PRU00560"/>
    </source>
</evidence>
<dbReference type="PANTHER" id="PTHR11070:SF2">
    <property type="entry name" value="ATP-DEPENDENT DNA HELICASE SRS2"/>
    <property type="match status" value="1"/>
</dbReference>
<evidence type="ECO:0000313" key="18">
    <source>
        <dbReference type="Proteomes" id="UP001191019"/>
    </source>
</evidence>
<keyword evidence="7 14" id="KW-0067">ATP-binding</keyword>
<dbReference type="PROSITE" id="PS51198">
    <property type="entry name" value="UVRD_HELICASE_ATP_BIND"/>
    <property type="match status" value="1"/>
</dbReference>
<name>A0ABY0FL08_9BACT</name>
<evidence type="ECO:0000259" key="15">
    <source>
        <dbReference type="PROSITE" id="PS51198"/>
    </source>
</evidence>
<reference evidence="17 18" key="2">
    <citation type="journal article" date="2020" name="Cell Rep.">
        <title>Acquisition and Adaptation of Ultra-small Parasitic Reduced Genome Bacteria to Mammalian Hosts.</title>
        <authorList>
            <person name="McLean J.S."/>
            <person name="Bor B."/>
            <person name="Kerns K.A."/>
            <person name="Liu Q."/>
            <person name="To T.T."/>
            <person name="Solden L."/>
            <person name="Hendrickson E.L."/>
            <person name="Wrighton K."/>
            <person name="Shi W."/>
            <person name="He X."/>
        </authorList>
    </citation>
    <scope>NUCLEOTIDE SEQUENCE [LARGE SCALE GENOMIC DNA]</scope>
    <source>
        <strain evidence="17 18">TM7_G3_2_Rum_HOT_351B</strain>
    </source>
</reference>
<dbReference type="GO" id="GO:0016787">
    <property type="term" value="F:hydrolase activity"/>
    <property type="evidence" value="ECO:0007669"/>
    <property type="project" value="UniProtKB-KW"/>
</dbReference>
<evidence type="ECO:0000256" key="2">
    <source>
        <dbReference type="ARBA" id="ARBA00022741"/>
    </source>
</evidence>
<reference evidence="17 18" key="1">
    <citation type="journal article" date="2018" name="bioRxiv">
        <title>Evidence of independent acquisition and adaption of ultra-small bacteria to human hosts across the highly diverse yet reduced genomes of the phylum Saccharibacteria.</title>
        <authorList>
            <person name="McLean J.S."/>
            <person name="Bor B."/>
            <person name="To T.T."/>
            <person name="Liu Q."/>
            <person name="Kearns K.A."/>
            <person name="Solden L.M."/>
            <person name="Wrighton K.C."/>
            <person name="He X."/>
            <person name="Shi W."/>
        </authorList>
    </citation>
    <scope>NUCLEOTIDE SEQUENCE [LARGE SCALE GENOMIC DNA]</scope>
    <source>
        <strain evidence="17 18">TM7_G3_2_Rum_HOT_351B</strain>
    </source>
</reference>
<dbReference type="EC" id="5.6.2.4" evidence="12"/>
<dbReference type="Pfam" id="PF13361">
    <property type="entry name" value="UvrD_C"/>
    <property type="match status" value="1"/>
</dbReference>
<dbReference type="InterPro" id="IPR011604">
    <property type="entry name" value="PDDEXK-like_dom_sf"/>
</dbReference>
<evidence type="ECO:0000256" key="4">
    <source>
        <dbReference type="ARBA" id="ARBA00022801"/>
    </source>
</evidence>
<dbReference type="InterPro" id="IPR038726">
    <property type="entry name" value="PDDEXK_AddAB-type"/>
</dbReference>
<dbReference type="PANTHER" id="PTHR11070">
    <property type="entry name" value="UVRD / RECB / PCRA DNA HELICASE FAMILY MEMBER"/>
    <property type="match status" value="1"/>
</dbReference>
<dbReference type="CDD" id="cd17932">
    <property type="entry name" value="DEXQc_UvrD"/>
    <property type="match status" value="1"/>
</dbReference>
<evidence type="ECO:0000259" key="16">
    <source>
        <dbReference type="PROSITE" id="PS51217"/>
    </source>
</evidence>
<evidence type="ECO:0000256" key="3">
    <source>
        <dbReference type="ARBA" id="ARBA00022763"/>
    </source>
</evidence>
<proteinExistence type="predicted"/>
<dbReference type="InterPro" id="IPR027417">
    <property type="entry name" value="P-loop_NTPase"/>
</dbReference>
<evidence type="ECO:0000256" key="11">
    <source>
        <dbReference type="ARBA" id="ARBA00034617"/>
    </source>
</evidence>
<keyword evidence="18" id="KW-1185">Reference proteome</keyword>
<dbReference type="InterPro" id="IPR014017">
    <property type="entry name" value="DNA_helicase_UvrD-like_C"/>
</dbReference>
<accession>A0ABY0FL08</accession>
<keyword evidence="4 14" id="KW-0378">Hydrolase</keyword>
<evidence type="ECO:0000256" key="6">
    <source>
        <dbReference type="ARBA" id="ARBA00022839"/>
    </source>
</evidence>
<dbReference type="Pfam" id="PF12705">
    <property type="entry name" value="PDDEXK_1"/>
    <property type="match status" value="1"/>
</dbReference>
<protein>
    <recommendedName>
        <fullName evidence="12">DNA 3'-5' helicase</fullName>
        <ecNumber evidence="12">5.6.2.4</ecNumber>
    </recommendedName>
</protein>
<evidence type="ECO:0000256" key="1">
    <source>
        <dbReference type="ARBA" id="ARBA00022722"/>
    </source>
</evidence>
<keyword evidence="9" id="KW-0234">DNA repair</keyword>
<dbReference type="Pfam" id="PF00580">
    <property type="entry name" value="UvrD-helicase"/>
    <property type="match status" value="1"/>
</dbReference>
<keyword evidence="6" id="KW-0269">Exonuclease</keyword>
<dbReference type="Gene3D" id="1.10.486.10">
    <property type="entry name" value="PCRA, domain 4"/>
    <property type="match status" value="1"/>
</dbReference>
<dbReference type="SUPFAM" id="SSF52540">
    <property type="entry name" value="P-loop containing nucleoside triphosphate hydrolases"/>
    <property type="match status" value="1"/>
</dbReference>
<evidence type="ECO:0000256" key="7">
    <source>
        <dbReference type="ARBA" id="ARBA00022840"/>
    </source>
</evidence>
<keyword evidence="1" id="KW-0540">Nuclease</keyword>
<dbReference type="PROSITE" id="PS51217">
    <property type="entry name" value="UVRD_HELICASE_CTER"/>
    <property type="match status" value="1"/>
</dbReference>
<evidence type="ECO:0000256" key="13">
    <source>
        <dbReference type="ARBA" id="ARBA00048988"/>
    </source>
</evidence>
<organism evidence="17 18">
    <name type="scientific">Candidatus Nanosyncoccus alces</name>
    <dbReference type="NCBI Taxonomy" id="2171997"/>
    <lineage>
        <taxon>Bacteria</taxon>
        <taxon>Candidatus Saccharimonadota</taxon>
        <taxon>Candidatus Nanosyncoccalia</taxon>
        <taxon>Candidatus Nanosyncoccales</taxon>
        <taxon>Candidatus Nanosyncoccaceae</taxon>
        <taxon>Candidatus Nanosyncoccus</taxon>
    </lineage>
</organism>
<dbReference type="SUPFAM" id="SSF52980">
    <property type="entry name" value="Restriction endonuclease-like"/>
    <property type="match status" value="1"/>
</dbReference>
<keyword evidence="10" id="KW-0413">Isomerase</keyword>
<keyword evidence="8" id="KW-0238">DNA-binding</keyword>
<keyword evidence="3" id="KW-0227">DNA damage</keyword>
<evidence type="ECO:0000256" key="8">
    <source>
        <dbReference type="ARBA" id="ARBA00023125"/>
    </source>
</evidence>
<sequence length="1076" mass="122954">MGLNARQREAVEYLAGPLLVLAGPGTGKTQLLSEKVAYILKNTDTNPENILCLTFTETGAANMRERLKSIVGKDGLKVNIGTYHAFGTDILTQYKNYAEDYDRKLDSAIDEVTQFKIVREIQSGLSGRDILRGDNVKDIISVISAAKSAGLSADDLQRIAEQNLEDSKVLSEAISPLLANIVPRAFRESYDKAYQPIYEILANYIEVRSILPTVERSIAGLARDLKTAMIEAETSEKIKPLSSWKDKYFEKDEKGNYRLKDRVANKKLASLARIMGDYDEYLRKNGLYDFDDMIEEAVRILKTDRGFRLTLQERYQFIMLDEFQDTNPSQFMIIKQLTDYEKPMIMAVGDDDQAIYEFQGALSTNLTDFQAHYSANVIPLVENYRSTQEILDFSRKIIGQAADRFADKELIAHKPAPADTQIYRHEFLSSDMEYDFVAREIARLIKKGVKQDEIAVISYKTKYFMPLLPFLKSHPEIKIAYEKRDNLFEDEIVHEIFTLARFVHEIASERNENTSILEILSYPFFELPMLEVIRLVGQARKDHESVFEVLGETENVKIKQVAEWLANLVAKSFTEPLEIMLNYIIGAAELGEYCSPLLKYYSDKGEYSVFTLYENLAALNGKLRKHFGEKSLRLGDLITMMDDYEAAEMTLNKTSPYKDADEAVQILTAHKAKGLEFKYVFIVSADHVAWGKGKGNNNLLVLPKNLAQIRHTGITDGEKLRILYVALTRAKETLYITNSLHDFNDKSPDRLEYLGEYLDDDKVVSPLIPAGNVFCHYEASASASSENAETLKHWLTPYTKPSPDMRALYKERVKNWRMSASSLTSFIDIVYAGPMEFFKRQILRAPVDPETEALAFGDLVHKTFEAVTNRKISNEEAIKYFLTELDKKDLSSETMQKIREKGPADLTVSLEKFGKILRQGKAEVNLAPEKLSIDGVPVTGKIDHIVVDDTAKTIEIYDFKTGGYHKEKWRSHATLYKYMLQLGFYKLLLNNSPTYKKYKVERAHILFVTPDKDEEVYDKVYEFNDTDEKELIELMRAIYNAVESLEFMDDAEIFRPGDNTLGLKDIKNFVDKLLER</sequence>
<dbReference type="InterPro" id="IPR014016">
    <property type="entry name" value="UvrD-like_ATP-bd"/>
</dbReference>
<comment type="catalytic activity">
    <reaction evidence="13">
        <text>ATP + H2O = ADP + phosphate + H(+)</text>
        <dbReference type="Rhea" id="RHEA:13065"/>
        <dbReference type="ChEBI" id="CHEBI:15377"/>
        <dbReference type="ChEBI" id="CHEBI:15378"/>
        <dbReference type="ChEBI" id="CHEBI:30616"/>
        <dbReference type="ChEBI" id="CHEBI:43474"/>
        <dbReference type="ChEBI" id="CHEBI:456216"/>
        <dbReference type="EC" id="5.6.2.4"/>
    </reaction>
</comment>
<feature type="domain" description="UvrD-like helicase ATP-binding" evidence="15">
    <location>
        <begin position="1"/>
        <end position="387"/>
    </location>
</feature>
<dbReference type="InterPro" id="IPR011335">
    <property type="entry name" value="Restrct_endonuc-II-like"/>
</dbReference>
<dbReference type="RefSeq" id="WP_129735141.1">
    <property type="nucleotide sequence ID" value="NZ_PRLM01000006.1"/>
</dbReference>
<dbReference type="Gene3D" id="3.40.50.300">
    <property type="entry name" value="P-loop containing nucleotide triphosphate hydrolases"/>
    <property type="match status" value="3"/>
</dbReference>
<dbReference type="EMBL" id="PRLM01000006">
    <property type="protein sequence ID" value="RYC74397.1"/>
    <property type="molecule type" value="Genomic_DNA"/>
</dbReference>